<gene>
    <name evidence="2" type="ORF">CCMA1212_006584</name>
</gene>
<sequence length="125" mass="13430">MFWPHQPPLQLSCALITRIQTLVHPRCTGPADTGIREYALTDGQNPNQGRRSKRVTRYGASGGRPLRATSSTSIKTRCNSADGAIFPCTLVMPALLNPACQALRVTCNGRRAESMGASSNMAGPF</sequence>
<evidence type="ECO:0000256" key="1">
    <source>
        <dbReference type="SAM" id="MobiDB-lite"/>
    </source>
</evidence>
<protein>
    <submittedName>
        <fullName evidence="2">Uncharacterized protein</fullName>
    </submittedName>
</protein>
<feature type="region of interest" description="Disordered" evidence="1">
    <location>
        <begin position="39"/>
        <end position="73"/>
    </location>
</feature>
<dbReference type="EMBL" id="PPTA01000008">
    <property type="protein sequence ID" value="TFB01781.1"/>
    <property type="molecule type" value="Genomic_DNA"/>
</dbReference>
<proteinExistence type="predicted"/>
<keyword evidence="3" id="KW-1185">Reference proteome</keyword>
<reference evidence="2 3" key="1">
    <citation type="submission" date="2018-01" db="EMBL/GenBank/DDBJ databases">
        <title>Genome characterization of the sugarcane-associated fungus Trichoderma ghanense CCMA-1212 and their application in lignocelulose bioconversion.</title>
        <authorList>
            <person name="Steindorff A.S."/>
            <person name="Mendes T.D."/>
            <person name="Vilela E.S.D."/>
            <person name="Rodrigues D.S."/>
            <person name="Formighieri E.F."/>
            <person name="Melo I.S."/>
            <person name="Favaro L.C.L."/>
        </authorList>
    </citation>
    <scope>NUCLEOTIDE SEQUENCE [LARGE SCALE GENOMIC DNA]</scope>
    <source>
        <strain evidence="2 3">CCMA-1212</strain>
    </source>
</reference>
<name>A0ABY2H1X9_9HYPO</name>
<dbReference type="RefSeq" id="XP_073557982.1">
    <property type="nucleotide sequence ID" value="XM_073703796.1"/>
</dbReference>
<comment type="caution">
    <text evidence="2">The sequence shown here is derived from an EMBL/GenBank/DDBJ whole genome shotgun (WGS) entry which is preliminary data.</text>
</comment>
<evidence type="ECO:0000313" key="2">
    <source>
        <dbReference type="EMBL" id="TFB01781.1"/>
    </source>
</evidence>
<organism evidence="2 3">
    <name type="scientific">Trichoderma ghanense</name>
    <dbReference type="NCBI Taxonomy" id="65468"/>
    <lineage>
        <taxon>Eukaryota</taxon>
        <taxon>Fungi</taxon>
        <taxon>Dikarya</taxon>
        <taxon>Ascomycota</taxon>
        <taxon>Pezizomycotina</taxon>
        <taxon>Sordariomycetes</taxon>
        <taxon>Hypocreomycetidae</taxon>
        <taxon>Hypocreales</taxon>
        <taxon>Hypocreaceae</taxon>
        <taxon>Trichoderma</taxon>
    </lineage>
</organism>
<accession>A0ABY2H1X9</accession>
<evidence type="ECO:0000313" key="3">
    <source>
        <dbReference type="Proteomes" id="UP001642720"/>
    </source>
</evidence>
<dbReference type="Proteomes" id="UP001642720">
    <property type="component" value="Unassembled WGS sequence"/>
</dbReference>
<dbReference type="GeneID" id="300578246"/>